<dbReference type="RefSeq" id="WP_269038044.1">
    <property type="nucleotide sequence ID" value="NZ_CP114040.1"/>
</dbReference>
<dbReference type="Proteomes" id="UP001164459">
    <property type="component" value="Chromosome"/>
</dbReference>
<evidence type="ECO:0000313" key="2">
    <source>
        <dbReference type="EMBL" id="WAS95698.1"/>
    </source>
</evidence>
<sequence length="174" mass="18877">MTDSANTQGGAGLAVPRRILGFERDAADEWIVHLDCGHRRHVRHRPPLSEYPWLADAAARAARVGASIECGRCGRGELPDGAAAYRTTELFDETNLPAGLRRAHTIRAGAWGRVEVLAGRLRFVMPALAVDRVLTAGEQAIIPPELPHHVEPLGPVRMQVVFLRVPPGDLPHGS</sequence>
<gene>
    <name evidence="2" type="ORF">O0S08_06005</name>
</gene>
<dbReference type="InterPro" id="IPR015392">
    <property type="entry name" value="TehB/YeaR-like_dom"/>
</dbReference>
<dbReference type="InterPro" id="IPR021948">
    <property type="entry name" value="DUF3565"/>
</dbReference>
<evidence type="ECO:0000313" key="3">
    <source>
        <dbReference type="Proteomes" id="UP001164459"/>
    </source>
</evidence>
<dbReference type="Gene3D" id="2.60.120.10">
    <property type="entry name" value="Jelly Rolls"/>
    <property type="match status" value="1"/>
</dbReference>
<reference evidence="2" key="1">
    <citation type="submission" date="2022-11" db="EMBL/GenBank/DDBJ databases">
        <title>Minimal conservation of predation-associated metabolite biosynthetic gene clusters underscores biosynthetic potential of Myxococcota including descriptions for ten novel species: Archangium lansinium sp. nov., Myxococcus landrumus sp. nov., Nannocystis bai.</title>
        <authorList>
            <person name="Ahearne A."/>
            <person name="Stevens C."/>
            <person name="Dowd S."/>
        </authorList>
    </citation>
    <scope>NUCLEOTIDE SEQUENCE</scope>
    <source>
        <strain evidence="2">Fl3</strain>
    </source>
</reference>
<protein>
    <submittedName>
        <fullName evidence="2">DUF3565 domain-containing protein</fullName>
    </submittedName>
</protein>
<evidence type="ECO:0000259" key="1">
    <source>
        <dbReference type="Pfam" id="PF09313"/>
    </source>
</evidence>
<dbReference type="Pfam" id="PF12088">
    <property type="entry name" value="DUF3565"/>
    <property type="match status" value="1"/>
</dbReference>
<name>A0ABY7H8V7_9BACT</name>
<dbReference type="EMBL" id="CP114040">
    <property type="protein sequence ID" value="WAS95698.1"/>
    <property type="molecule type" value="Genomic_DNA"/>
</dbReference>
<accession>A0ABY7H8V7</accession>
<dbReference type="SUPFAM" id="SSF51197">
    <property type="entry name" value="Clavaminate synthase-like"/>
    <property type="match status" value="1"/>
</dbReference>
<keyword evidence="3" id="KW-1185">Reference proteome</keyword>
<dbReference type="InterPro" id="IPR014710">
    <property type="entry name" value="RmlC-like_jellyroll"/>
</dbReference>
<organism evidence="2 3">
    <name type="scientific">Nannocystis punicea</name>
    <dbReference type="NCBI Taxonomy" id="2995304"/>
    <lineage>
        <taxon>Bacteria</taxon>
        <taxon>Pseudomonadati</taxon>
        <taxon>Myxococcota</taxon>
        <taxon>Polyangia</taxon>
        <taxon>Nannocystales</taxon>
        <taxon>Nannocystaceae</taxon>
        <taxon>Nannocystis</taxon>
    </lineage>
</organism>
<dbReference type="Pfam" id="PF09313">
    <property type="entry name" value="TehB-like"/>
    <property type="match status" value="1"/>
</dbReference>
<feature type="domain" description="TehB/YeaR-like" evidence="1">
    <location>
        <begin position="86"/>
        <end position="160"/>
    </location>
</feature>
<proteinExistence type="predicted"/>